<keyword evidence="1" id="KW-0371">Homeobox</keyword>
<proteinExistence type="predicted"/>
<dbReference type="EMBL" id="MU266391">
    <property type="protein sequence ID" value="KAH7925992.1"/>
    <property type="molecule type" value="Genomic_DNA"/>
</dbReference>
<comment type="caution">
    <text evidence="1">The sequence shown here is derived from an EMBL/GenBank/DDBJ whole genome shotgun (WGS) entry which is preliminary data.</text>
</comment>
<accession>A0ACB8BKA9</accession>
<sequence length="525" mass="57211">MSNPSTPTANISPKSLTATPKLQTASRRIEHENIHPLAQDDHQQQRPASSRTTSFGQSNPTPHQRKHDTTGEGSSLHSRPEEDVSGRRPKKRIRRTRSVNMMGERPSSSSDSSSQSGMADNETEAERSQQSELSAPATAPPKKKRTRTLTTPHQSSVLHALLAQSRFPTTAMREEVGRQIGLSARKVQIWFQNQRQKARRPQGETTAPLTRPPQFGPFPSAPTSVPPTTSSFLAAHPDDPTLTDQSPDAGPSGSRASGALDLDPGLSGPGMPGWRSGSHHRPGSAEDWESSTREPADHEPASVMPQYRTSYGAEETRGLREAALPSMRSLVPRPHHLQDDDQPPEPGFSRILPPLNFSASDSRSTDPYVSPTSYLPSHSRNPNANSMLPFSSTSHRTFDLAGSGRAAIPPPFALQPPPQWDPQSFTPYTRPEFASWSDRPGRSQSARGSFSAVGAHDRSTPNISRGSHYFPSTEQRIPSSRPRPFDPLHDIITSSGGQTAPDFPSLSPPRGGGHEESDDEVQDHH</sequence>
<evidence type="ECO:0000313" key="1">
    <source>
        <dbReference type="EMBL" id="KAH7925992.1"/>
    </source>
</evidence>
<dbReference type="Proteomes" id="UP000790709">
    <property type="component" value="Unassembled WGS sequence"/>
</dbReference>
<reference evidence="1" key="1">
    <citation type="journal article" date="2021" name="New Phytol.">
        <title>Evolutionary innovations through gain and loss of genes in the ectomycorrhizal Boletales.</title>
        <authorList>
            <person name="Wu G."/>
            <person name="Miyauchi S."/>
            <person name="Morin E."/>
            <person name="Kuo A."/>
            <person name="Drula E."/>
            <person name="Varga T."/>
            <person name="Kohler A."/>
            <person name="Feng B."/>
            <person name="Cao Y."/>
            <person name="Lipzen A."/>
            <person name="Daum C."/>
            <person name="Hundley H."/>
            <person name="Pangilinan J."/>
            <person name="Johnson J."/>
            <person name="Barry K."/>
            <person name="LaButti K."/>
            <person name="Ng V."/>
            <person name="Ahrendt S."/>
            <person name="Min B."/>
            <person name="Choi I.G."/>
            <person name="Park H."/>
            <person name="Plett J.M."/>
            <person name="Magnuson J."/>
            <person name="Spatafora J.W."/>
            <person name="Nagy L.G."/>
            <person name="Henrissat B."/>
            <person name="Grigoriev I.V."/>
            <person name="Yang Z.L."/>
            <person name="Xu J."/>
            <person name="Martin F.M."/>
        </authorList>
    </citation>
    <scope>NUCLEOTIDE SEQUENCE</scope>
    <source>
        <strain evidence="1">KUC20120723A-06</strain>
    </source>
</reference>
<evidence type="ECO:0000313" key="2">
    <source>
        <dbReference type="Proteomes" id="UP000790709"/>
    </source>
</evidence>
<organism evidence="1 2">
    <name type="scientific">Leucogyrophana mollusca</name>
    <dbReference type="NCBI Taxonomy" id="85980"/>
    <lineage>
        <taxon>Eukaryota</taxon>
        <taxon>Fungi</taxon>
        <taxon>Dikarya</taxon>
        <taxon>Basidiomycota</taxon>
        <taxon>Agaricomycotina</taxon>
        <taxon>Agaricomycetes</taxon>
        <taxon>Agaricomycetidae</taxon>
        <taxon>Boletales</taxon>
        <taxon>Boletales incertae sedis</taxon>
        <taxon>Leucogyrophana</taxon>
    </lineage>
</organism>
<name>A0ACB8BKA9_9AGAM</name>
<keyword evidence="1" id="KW-0238">DNA-binding</keyword>
<keyword evidence="2" id="KW-1185">Reference proteome</keyword>
<protein>
    <submittedName>
        <fullName evidence="1">Homeobox-domain-containing protein</fullName>
    </submittedName>
</protein>
<gene>
    <name evidence="1" type="ORF">BV22DRAFT_1194752</name>
</gene>